<protein>
    <recommendedName>
        <fullName evidence="6">Pseudouridine synthase</fullName>
        <ecNumber evidence="6">5.4.99.-</ecNumber>
    </recommendedName>
</protein>
<dbReference type="PANTHER" id="PTHR21600:SF35">
    <property type="entry name" value="PSEUDOURIDINE SYNTHASE"/>
    <property type="match status" value="1"/>
</dbReference>
<dbReference type="NCBIfam" id="TIGR00005">
    <property type="entry name" value="rluA_subfam"/>
    <property type="match status" value="1"/>
</dbReference>
<dbReference type="FunFam" id="3.30.2350.10:FF:000005">
    <property type="entry name" value="Pseudouridine synthase"/>
    <property type="match status" value="1"/>
</dbReference>
<dbReference type="SUPFAM" id="SSF55120">
    <property type="entry name" value="Pseudouridine synthase"/>
    <property type="match status" value="1"/>
</dbReference>
<dbReference type="InterPro" id="IPR006224">
    <property type="entry name" value="PsdUridine_synth_RluA-like_CS"/>
</dbReference>
<dbReference type="EC" id="5.4.99.-" evidence="6"/>
<dbReference type="AlphaFoldDB" id="A0A1H1EJX6"/>
<evidence type="ECO:0000256" key="2">
    <source>
        <dbReference type="ARBA" id="ARBA00010876"/>
    </source>
</evidence>
<dbReference type="GO" id="GO:0140098">
    <property type="term" value="F:catalytic activity, acting on RNA"/>
    <property type="evidence" value="ECO:0007669"/>
    <property type="project" value="UniProtKB-ARBA"/>
</dbReference>
<organism evidence="8 9">
    <name type="scientific">Virgibacillus salinus</name>
    <dbReference type="NCBI Taxonomy" id="553311"/>
    <lineage>
        <taxon>Bacteria</taxon>
        <taxon>Bacillati</taxon>
        <taxon>Bacillota</taxon>
        <taxon>Bacilli</taxon>
        <taxon>Bacillales</taxon>
        <taxon>Bacillaceae</taxon>
        <taxon>Virgibacillus</taxon>
    </lineage>
</organism>
<evidence type="ECO:0000256" key="4">
    <source>
        <dbReference type="PIRSR" id="PIRSR606225-1"/>
    </source>
</evidence>
<keyword evidence="9" id="KW-1185">Reference proteome</keyword>
<dbReference type="GO" id="GO:0003723">
    <property type="term" value="F:RNA binding"/>
    <property type="evidence" value="ECO:0007669"/>
    <property type="project" value="UniProtKB-KW"/>
</dbReference>
<dbReference type="CDD" id="cd02869">
    <property type="entry name" value="PseudoU_synth_RluA_like"/>
    <property type="match status" value="1"/>
</dbReference>
<dbReference type="InterPro" id="IPR020103">
    <property type="entry name" value="PsdUridine_synth_cat_dom_sf"/>
</dbReference>
<name>A0A1H1EJX6_9BACI</name>
<dbReference type="PANTHER" id="PTHR21600">
    <property type="entry name" value="MITOCHONDRIAL RNA PSEUDOURIDINE SYNTHASE"/>
    <property type="match status" value="1"/>
</dbReference>
<dbReference type="EMBL" id="FNKD01000003">
    <property type="protein sequence ID" value="SDQ89047.1"/>
    <property type="molecule type" value="Genomic_DNA"/>
</dbReference>
<comment type="function">
    <text evidence="6">Responsible for synthesis of pseudouridine from uracil.</text>
</comment>
<evidence type="ECO:0000313" key="9">
    <source>
        <dbReference type="Proteomes" id="UP000199444"/>
    </source>
</evidence>
<dbReference type="GO" id="GO:0009982">
    <property type="term" value="F:pseudouridine synthase activity"/>
    <property type="evidence" value="ECO:0007669"/>
    <property type="project" value="InterPro"/>
</dbReference>
<evidence type="ECO:0000256" key="3">
    <source>
        <dbReference type="ARBA" id="ARBA00023235"/>
    </source>
</evidence>
<dbReference type="Gene3D" id="3.30.2350.10">
    <property type="entry name" value="Pseudouridine synthase"/>
    <property type="match status" value="1"/>
</dbReference>
<dbReference type="PROSITE" id="PS50889">
    <property type="entry name" value="S4"/>
    <property type="match status" value="1"/>
</dbReference>
<keyword evidence="3 6" id="KW-0413">Isomerase</keyword>
<evidence type="ECO:0000256" key="5">
    <source>
        <dbReference type="PROSITE-ProRule" id="PRU00182"/>
    </source>
</evidence>
<keyword evidence="5" id="KW-0694">RNA-binding</keyword>
<proteinExistence type="inferred from homology"/>
<evidence type="ECO:0000259" key="7">
    <source>
        <dbReference type="Pfam" id="PF00849"/>
    </source>
</evidence>
<reference evidence="8 9" key="1">
    <citation type="submission" date="2016-10" db="EMBL/GenBank/DDBJ databases">
        <authorList>
            <person name="de Groot N.N."/>
        </authorList>
    </citation>
    <scope>NUCLEOTIDE SEQUENCE [LARGE SCALE GENOMIC DNA]</scope>
    <source>
        <strain evidence="8 9">CGMCC 1.10449</strain>
    </source>
</reference>
<evidence type="ECO:0000313" key="8">
    <source>
        <dbReference type="EMBL" id="SDQ89047.1"/>
    </source>
</evidence>
<dbReference type="STRING" id="553311.SAMN05216231_2924"/>
<evidence type="ECO:0000256" key="1">
    <source>
        <dbReference type="ARBA" id="ARBA00000073"/>
    </source>
</evidence>
<dbReference type="RefSeq" id="WP_368073020.1">
    <property type="nucleotide sequence ID" value="NZ_FNKD01000003.1"/>
</dbReference>
<gene>
    <name evidence="8" type="ORF">SAMN05216231_2924</name>
</gene>
<feature type="active site" evidence="4">
    <location>
        <position position="134"/>
    </location>
</feature>
<evidence type="ECO:0000256" key="6">
    <source>
        <dbReference type="RuleBase" id="RU362028"/>
    </source>
</evidence>
<accession>A0A1H1EJX6</accession>
<dbReference type="Pfam" id="PF00849">
    <property type="entry name" value="PseudoU_synth_2"/>
    <property type="match status" value="1"/>
</dbReference>
<dbReference type="InterPro" id="IPR006145">
    <property type="entry name" value="PsdUridine_synth_RsuA/RluA"/>
</dbReference>
<comment type="catalytic activity">
    <reaction evidence="1 6">
        <text>a uridine in RNA = a pseudouridine in RNA</text>
        <dbReference type="Rhea" id="RHEA:48348"/>
        <dbReference type="Rhea" id="RHEA-COMP:12068"/>
        <dbReference type="Rhea" id="RHEA-COMP:12069"/>
        <dbReference type="ChEBI" id="CHEBI:65314"/>
        <dbReference type="ChEBI" id="CHEBI:65315"/>
    </reaction>
</comment>
<dbReference type="Proteomes" id="UP000199444">
    <property type="component" value="Unassembled WGS sequence"/>
</dbReference>
<feature type="domain" description="Pseudouridine synthase RsuA/RluA-like" evidence="7">
    <location>
        <begin position="87"/>
        <end position="237"/>
    </location>
</feature>
<dbReference type="InterPro" id="IPR050188">
    <property type="entry name" value="RluA_PseudoU_synthase"/>
</dbReference>
<dbReference type="GO" id="GO:0000455">
    <property type="term" value="P:enzyme-directed rRNA pseudouridine synthesis"/>
    <property type="evidence" value="ECO:0007669"/>
    <property type="project" value="TreeGrafter"/>
</dbReference>
<sequence>MLKWIIENEYQGLIIREYLKQVQAFSRNVIKAIVHDGGEIYVNGSPKTVRYQLEVGDTLSVTFPKEKKGPFMTPEEIPLSIVYEDEDVLIINKQPHIATIPSNIHPSGTIANGVLFYYENHDIPYTVHIVTRLDRDTSGLLLIAKHRYSHSIMAASQKAGRINRRYHTIVEGHLENKKGSIDAPIGRKEGSIIERTVTATGKPAITHYNVVEESLTHSLLDVHLETGRTHQIRVHFSDLGYPIAGDDLYGASTEVINRQALHCYQLSFVHPLSKERMNFTIPIAHDMVELIHSK</sequence>
<dbReference type="InterPro" id="IPR006225">
    <property type="entry name" value="PsdUridine_synth_RluC/D"/>
</dbReference>
<dbReference type="PROSITE" id="PS01129">
    <property type="entry name" value="PSI_RLU"/>
    <property type="match status" value="1"/>
</dbReference>
<comment type="similarity">
    <text evidence="2 6">Belongs to the pseudouridine synthase RluA family.</text>
</comment>